<dbReference type="InterPro" id="IPR012337">
    <property type="entry name" value="RNaseH-like_sf"/>
</dbReference>
<dbReference type="PANTHER" id="PTHR30231">
    <property type="entry name" value="DNA POLYMERASE III SUBUNIT EPSILON"/>
    <property type="match status" value="1"/>
</dbReference>
<dbReference type="GO" id="GO:0045004">
    <property type="term" value="P:DNA replication proofreading"/>
    <property type="evidence" value="ECO:0007669"/>
    <property type="project" value="TreeGrafter"/>
</dbReference>
<reference evidence="7" key="1">
    <citation type="submission" date="2020-11" db="EMBL/GenBank/DDBJ databases">
        <title>Enhanced detection system for hospital associated transmission using whole genome sequencing surveillance.</title>
        <authorList>
            <person name="Harrison L.H."/>
            <person name="Van Tyne D."/>
            <person name="Marsh J.W."/>
            <person name="Griffith M.P."/>
            <person name="Snyder D.J."/>
            <person name="Cooper V.S."/>
            <person name="Mustapha M."/>
        </authorList>
    </citation>
    <scope>NUCLEOTIDE SEQUENCE</scope>
    <source>
        <strain evidence="7">CB00014</strain>
    </source>
</reference>
<comment type="subunit">
    <text evidence="4">DNA polymerase III contains a core (composed of alpha, epsilon and theta chains) that associates with a tau subunit. This core dimerizes to form the POLIII' complex. PolIII' associates with the gamma complex (composed of gamma, delta, delta', psi and chi chains) and with the beta chain to form the complete DNA polymerase III complex.</text>
</comment>
<dbReference type="AlphaFoldDB" id="A0AAW4ELU4"/>
<comment type="function">
    <text evidence="3">DNA polymerase III is a complex, multichain enzyme responsible for most of the replicative synthesis in bacteria. The epsilon subunit contain the editing function and is a proofreading 3'-5' exonuclease.</text>
</comment>
<dbReference type="CDD" id="cd06127">
    <property type="entry name" value="DEDDh"/>
    <property type="match status" value="1"/>
</dbReference>
<keyword evidence="2 7" id="KW-0378">Hydrolase</keyword>
<keyword evidence="5" id="KW-0472">Membrane</keyword>
<dbReference type="Pfam" id="PF00929">
    <property type="entry name" value="RNase_T"/>
    <property type="match status" value="1"/>
</dbReference>
<feature type="transmembrane region" description="Helical" evidence="5">
    <location>
        <begin position="218"/>
        <end position="241"/>
    </location>
</feature>
<evidence type="ECO:0000256" key="1">
    <source>
        <dbReference type="ARBA" id="ARBA00022722"/>
    </source>
</evidence>
<name>A0AAW4ELU4_CITKO</name>
<dbReference type="GO" id="GO:0005829">
    <property type="term" value="C:cytosol"/>
    <property type="evidence" value="ECO:0007669"/>
    <property type="project" value="TreeGrafter"/>
</dbReference>
<dbReference type="PANTHER" id="PTHR30231:SF41">
    <property type="entry name" value="DNA POLYMERASE III SUBUNIT EPSILON"/>
    <property type="match status" value="1"/>
</dbReference>
<dbReference type="GO" id="GO:0003676">
    <property type="term" value="F:nucleic acid binding"/>
    <property type="evidence" value="ECO:0007669"/>
    <property type="project" value="InterPro"/>
</dbReference>
<dbReference type="Gene3D" id="3.30.420.10">
    <property type="entry name" value="Ribonuclease H-like superfamily/Ribonuclease H"/>
    <property type="match status" value="1"/>
</dbReference>
<keyword evidence="1" id="KW-0540">Nuclease</keyword>
<evidence type="ECO:0000259" key="6">
    <source>
        <dbReference type="SMART" id="SM00479"/>
    </source>
</evidence>
<gene>
    <name evidence="7" type="ORF">I5687_23075</name>
</gene>
<organism evidence="7 8">
    <name type="scientific">Citrobacter koseri</name>
    <name type="common">Citrobacter diversus</name>
    <dbReference type="NCBI Taxonomy" id="545"/>
    <lineage>
        <taxon>Bacteria</taxon>
        <taxon>Pseudomonadati</taxon>
        <taxon>Pseudomonadota</taxon>
        <taxon>Gammaproteobacteria</taxon>
        <taxon>Enterobacterales</taxon>
        <taxon>Enterobacteriaceae</taxon>
        <taxon>Citrobacter</taxon>
    </lineage>
</organism>
<dbReference type="EMBL" id="JADVNV010000019">
    <property type="protein sequence ID" value="MBJ9870829.1"/>
    <property type="molecule type" value="Genomic_DNA"/>
</dbReference>
<keyword evidence="5" id="KW-1133">Transmembrane helix</keyword>
<dbReference type="RefSeq" id="WP_070518366.1">
    <property type="nucleotide sequence ID" value="NZ_JADVED010000012.1"/>
</dbReference>
<feature type="domain" description="Exonuclease" evidence="6">
    <location>
        <begin position="19"/>
        <end position="188"/>
    </location>
</feature>
<accession>A0AAW4ELU4</accession>
<keyword evidence="5" id="KW-0812">Transmembrane</keyword>
<evidence type="ECO:0000256" key="4">
    <source>
        <dbReference type="ARBA" id="ARBA00026073"/>
    </source>
</evidence>
<dbReference type="FunFam" id="3.30.420.10:FF:000045">
    <property type="entry name" value="3'-5' exonuclease DinG"/>
    <property type="match status" value="1"/>
</dbReference>
<comment type="caution">
    <text evidence="7">The sequence shown here is derived from an EMBL/GenBank/DDBJ whole genome shotgun (WGS) entry which is preliminary data.</text>
</comment>
<proteinExistence type="predicted"/>
<evidence type="ECO:0000256" key="3">
    <source>
        <dbReference type="ARBA" id="ARBA00025483"/>
    </source>
</evidence>
<sequence length="247" mass="27788">MASEREQVIKEAKAIFEKDFVVLDTETTGLDENAEIVEIAILDKDGKALLDTLVKPKNKIPAQASDIHGITNRDVKDAPSWVDIYSVFREVIKNKTVVIYNSKYDNRIIKQTCSLYGLPNPRRKSECAMLLYANYRNSTNNYTGNAKWHKLTEALDQCGIPKSVAHRARGDCEMTLNLLRFMAGGYDGPFVDTDLNDQKNKRNRINEKIVSHDEVKTLYHLLIGMVVAILGVAFKATLSIIKGIAKK</sequence>
<dbReference type="InterPro" id="IPR013520">
    <property type="entry name" value="Ribonucl_H"/>
</dbReference>
<dbReference type="Proteomes" id="UP000807555">
    <property type="component" value="Unassembled WGS sequence"/>
</dbReference>
<evidence type="ECO:0000256" key="2">
    <source>
        <dbReference type="ARBA" id="ARBA00022839"/>
    </source>
</evidence>
<evidence type="ECO:0000313" key="8">
    <source>
        <dbReference type="Proteomes" id="UP000807555"/>
    </source>
</evidence>
<dbReference type="InterPro" id="IPR036397">
    <property type="entry name" value="RNaseH_sf"/>
</dbReference>
<keyword evidence="2 7" id="KW-0269">Exonuclease</keyword>
<dbReference type="SMART" id="SM00479">
    <property type="entry name" value="EXOIII"/>
    <property type="match status" value="1"/>
</dbReference>
<dbReference type="SUPFAM" id="SSF53098">
    <property type="entry name" value="Ribonuclease H-like"/>
    <property type="match status" value="1"/>
</dbReference>
<evidence type="ECO:0000313" key="7">
    <source>
        <dbReference type="EMBL" id="MBJ9870829.1"/>
    </source>
</evidence>
<dbReference type="GO" id="GO:0008408">
    <property type="term" value="F:3'-5' exonuclease activity"/>
    <property type="evidence" value="ECO:0007669"/>
    <property type="project" value="TreeGrafter"/>
</dbReference>
<evidence type="ECO:0000256" key="5">
    <source>
        <dbReference type="SAM" id="Phobius"/>
    </source>
</evidence>
<protein>
    <submittedName>
        <fullName evidence="7">3'-5' exonuclease</fullName>
    </submittedName>
</protein>